<dbReference type="Gene3D" id="3.30.70.270">
    <property type="match status" value="1"/>
</dbReference>
<evidence type="ECO:0000259" key="11">
    <source>
        <dbReference type="PROSITE" id="PS51907"/>
    </source>
</evidence>
<dbReference type="PROSITE" id="PS51907">
    <property type="entry name" value="ZF_UBZ3"/>
    <property type="match status" value="1"/>
</dbReference>
<keyword evidence="7" id="KW-0234">DNA repair</keyword>
<evidence type="ECO:0000256" key="5">
    <source>
        <dbReference type="ARBA" id="ARBA00022771"/>
    </source>
</evidence>
<evidence type="ECO:0000256" key="3">
    <source>
        <dbReference type="ARBA" id="ARBA00022723"/>
    </source>
</evidence>
<dbReference type="GO" id="GO:0070987">
    <property type="term" value="P:error-free translesion synthesis"/>
    <property type="evidence" value="ECO:0007669"/>
    <property type="project" value="UniProtKB-ARBA"/>
</dbReference>
<reference evidence="13" key="1">
    <citation type="submission" date="2016-04" db="EMBL/GenBank/DDBJ databases">
        <title>Comparative genomics of biotechnologically important yeasts.</title>
        <authorList>
            <consortium name="DOE Joint Genome Institute"/>
            <person name="Riley R."/>
            <person name="Haridas S."/>
            <person name="Wolfe K.H."/>
            <person name="Lopes M.R."/>
            <person name="Hittinger C.T."/>
            <person name="Goker M."/>
            <person name="Salamov A."/>
            <person name="Wisecaver J."/>
            <person name="Long T.M."/>
            <person name="Aerts A.L."/>
            <person name="Barry K."/>
            <person name="Choi C."/>
            <person name="Clum A."/>
            <person name="Coughlan A.Y."/>
            <person name="Deshpande S."/>
            <person name="Douglass A.P."/>
            <person name="Hanson S.J."/>
            <person name="Klenk H.-P."/>
            <person name="Labutti K."/>
            <person name="Lapidus A."/>
            <person name="Lindquist E."/>
            <person name="Lipzen A."/>
            <person name="Meier-Kolthoff J.P."/>
            <person name="Ohm R.A."/>
            <person name="Otillar R.P."/>
            <person name="Pangilinan J."/>
            <person name="Peng Y."/>
            <person name="Rokas A."/>
            <person name="Rosa C.A."/>
            <person name="Scheuner C."/>
            <person name="Sibirny A.A."/>
            <person name="Slot J.C."/>
            <person name="Stielow J.B."/>
            <person name="Sun H."/>
            <person name="Kurtzman C.P."/>
            <person name="Blackwell M."/>
            <person name="Grigoriev I.V."/>
            <person name="Jeffries T.W."/>
        </authorList>
    </citation>
    <scope>NUCLEOTIDE SEQUENCE [LARGE SCALE GENOMIC DNA]</scope>
    <source>
        <strain evidence="13">NRRL YB-2248</strain>
    </source>
</reference>
<keyword evidence="5" id="KW-0863">Zinc-finger</keyword>
<dbReference type="FunFam" id="3.40.1170.60:FF:000008">
    <property type="entry name" value="DNA polymerase eta subunit"/>
    <property type="match status" value="1"/>
</dbReference>
<dbReference type="Gene3D" id="3.30.1490.100">
    <property type="entry name" value="DNA polymerase, Y-family, little finger domain"/>
    <property type="match status" value="1"/>
</dbReference>
<dbReference type="InterPro" id="IPR017961">
    <property type="entry name" value="DNA_pol_Y-fam_little_finger"/>
</dbReference>
<feature type="non-terminal residue" evidence="12">
    <location>
        <position position="1"/>
    </location>
</feature>
<dbReference type="Proteomes" id="UP000094801">
    <property type="component" value="Unassembled WGS sequence"/>
</dbReference>
<dbReference type="InterPro" id="IPR043502">
    <property type="entry name" value="DNA/RNA_pol_sf"/>
</dbReference>
<dbReference type="GO" id="GO:0005634">
    <property type="term" value="C:nucleus"/>
    <property type="evidence" value="ECO:0007669"/>
    <property type="project" value="UniProtKB-SubCell"/>
</dbReference>
<keyword evidence="3" id="KW-0479">Metal-binding</keyword>
<protein>
    <recommendedName>
        <fullName evidence="9">DNA polymerase eta</fullName>
    </recommendedName>
</protein>
<proteinExistence type="predicted"/>
<dbReference type="PANTHER" id="PTHR45873">
    <property type="entry name" value="DNA POLYMERASE ETA"/>
    <property type="match status" value="1"/>
</dbReference>
<keyword evidence="13" id="KW-1185">Reference proteome</keyword>
<dbReference type="InterPro" id="IPR036775">
    <property type="entry name" value="DNA_pol_Y-fam_lit_finger_sf"/>
</dbReference>
<evidence type="ECO:0000256" key="4">
    <source>
        <dbReference type="ARBA" id="ARBA00022763"/>
    </source>
</evidence>
<dbReference type="InterPro" id="IPR043128">
    <property type="entry name" value="Rev_trsase/Diguanyl_cyclase"/>
</dbReference>
<dbReference type="InterPro" id="IPR001126">
    <property type="entry name" value="UmuC"/>
</dbReference>
<dbReference type="GO" id="GO:0003887">
    <property type="term" value="F:DNA-directed DNA polymerase activity"/>
    <property type="evidence" value="ECO:0007669"/>
    <property type="project" value="TreeGrafter"/>
</dbReference>
<evidence type="ECO:0000313" key="12">
    <source>
        <dbReference type="EMBL" id="ODV87135.1"/>
    </source>
</evidence>
<sequence length="563" mass="64488">SSFSYKNLYDLNNPEKSCNSPLSIICHIDINAYYAQYEQLRLGLTSEDPVVCLQWQSLVAVSYAARKYGIGRMDTLQSAKEKCPNLIVAHTAVFKKGEEVWKYVDYLPTADEHKVCLDPYRRESRKMMRVFKTFCDSVEKASVDECFMDFGRLVFKKLTEYFPFLLENDSIDKNSPLPMFSDTLPDACKDLKWMGHIIPKSSSDIETADSPTEDDNEEFGPIVNDWDDMITLIGSQLGWELRELLKKEMGYTTSLGIARVKTIAKLASGFKKPNNQTIVCNDSINKFLSGFRLTDFWSMGGKIGDAISKELELPNEENFDEIGYIRDNFTLSELKTRLDDAQLADRLYHLVRGDLHARLEPRVDVKSMGSSKNFKQGVKSKQELLQWFKVFLVDLMQRIYELDEENEGSAYRRPTRLSMTYGTFRKTLTRQLTLMVVRNLDELKKKSLELSEKLLDELIVSWDTDSLGPMFPCIYGGLGFGSFKETEKNSRIDLLMNKVEKKSGNTEQNVESSTPISPDSEAFHNNDTYTCSKCGEMIALEHKAEHDDYHYALTISEQLNNES</sequence>
<keyword evidence="6" id="KW-0862">Zinc</keyword>
<dbReference type="Gene3D" id="3.40.1170.60">
    <property type="match status" value="1"/>
</dbReference>
<dbReference type="GO" id="GO:0003684">
    <property type="term" value="F:damaged DNA binding"/>
    <property type="evidence" value="ECO:0007669"/>
    <property type="project" value="InterPro"/>
</dbReference>
<gene>
    <name evidence="12" type="ORF">CANARDRAFT_187766</name>
</gene>
<accession>A0A1E4T5W9</accession>
<dbReference type="GO" id="GO:0042276">
    <property type="term" value="P:error-prone translesion synthesis"/>
    <property type="evidence" value="ECO:0007669"/>
    <property type="project" value="TreeGrafter"/>
</dbReference>
<keyword evidence="8" id="KW-0539">Nucleus</keyword>
<evidence type="ECO:0000256" key="9">
    <source>
        <dbReference type="ARBA" id="ARBA00044975"/>
    </source>
</evidence>
<keyword evidence="4" id="KW-0227">DNA damage</keyword>
<keyword evidence="2" id="KW-0808">Transferase</keyword>
<dbReference type="Pfam" id="PF18439">
    <property type="entry name" value="zf_UBZ"/>
    <property type="match status" value="1"/>
</dbReference>
<evidence type="ECO:0000259" key="10">
    <source>
        <dbReference type="PROSITE" id="PS50173"/>
    </source>
</evidence>
<name>A0A1E4T5W9_9ASCO</name>
<evidence type="ECO:0000256" key="2">
    <source>
        <dbReference type="ARBA" id="ARBA00022679"/>
    </source>
</evidence>
<dbReference type="GO" id="GO:0007064">
    <property type="term" value="P:mitotic sister chromatid cohesion"/>
    <property type="evidence" value="ECO:0007669"/>
    <property type="project" value="UniProtKB-ARBA"/>
</dbReference>
<evidence type="ECO:0000313" key="13">
    <source>
        <dbReference type="Proteomes" id="UP000094801"/>
    </source>
</evidence>
<dbReference type="GO" id="GO:0009314">
    <property type="term" value="P:response to radiation"/>
    <property type="evidence" value="ECO:0007669"/>
    <property type="project" value="TreeGrafter"/>
</dbReference>
<dbReference type="GO" id="GO:0006281">
    <property type="term" value="P:DNA repair"/>
    <property type="evidence" value="ECO:0007669"/>
    <property type="project" value="UniProtKB-KW"/>
</dbReference>
<dbReference type="InterPro" id="IPR052230">
    <property type="entry name" value="DNA_polymerase_eta"/>
</dbReference>
<feature type="domain" description="UmuC" evidence="10">
    <location>
        <begin position="25"/>
        <end position="300"/>
    </location>
</feature>
<dbReference type="InterPro" id="IPR041298">
    <property type="entry name" value="UBZ3"/>
</dbReference>
<feature type="domain" description="UBZ3-type" evidence="11">
    <location>
        <begin position="524"/>
        <end position="558"/>
    </location>
</feature>
<dbReference type="GO" id="GO:0035861">
    <property type="term" value="C:site of double-strand break"/>
    <property type="evidence" value="ECO:0007669"/>
    <property type="project" value="TreeGrafter"/>
</dbReference>
<dbReference type="Gene3D" id="1.10.150.20">
    <property type="entry name" value="5' to 3' exonuclease, C-terminal subdomain"/>
    <property type="match status" value="1"/>
</dbReference>
<dbReference type="Pfam" id="PF00817">
    <property type="entry name" value="IMS"/>
    <property type="match status" value="1"/>
</dbReference>
<dbReference type="PROSITE" id="PS50173">
    <property type="entry name" value="UMUC"/>
    <property type="match status" value="1"/>
</dbReference>
<evidence type="ECO:0000256" key="8">
    <source>
        <dbReference type="ARBA" id="ARBA00023242"/>
    </source>
</evidence>
<comment type="subcellular location">
    <subcellularLocation>
        <location evidence="1">Nucleus</location>
    </subcellularLocation>
</comment>
<dbReference type="PIRSF" id="PIRSF036603">
    <property type="entry name" value="DPol_eta"/>
    <property type="match status" value="1"/>
</dbReference>
<dbReference type="SUPFAM" id="SSF100879">
    <property type="entry name" value="Lesion bypass DNA polymerase (Y-family), little finger domain"/>
    <property type="match status" value="1"/>
</dbReference>
<dbReference type="AlphaFoldDB" id="A0A1E4T5W9"/>
<dbReference type="OrthoDB" id="5723at2759"/>
<evidence type="ECO:0000256" key="1">
    <source>
        <dbReference type="ARBA" id="ARBA00004123"/>
    </source>
</evidence>
<dbReference type="EMBL" id="KV453848">
    <property type="protein sequence ID" value="ODV87135.1"/>
    <property type="molecule type" value="Genomic_DNA"/>
</dbReference>
<dbReference type="GO" id="GO:0008270">
    <property type="term" value="F:zinc ion binding"/>
    <property type="evidence" value="ECO:0007669"/>
    <property type="project" value="UniProtKB-KW"/>
</dbReference>
<dbReference type="STRING" id="983967.A0A1E4T5W9"/>
<dbReference type="PANTHER" id="PTHR45873:SF1">
    <property type="entry name" value="DNA POLYMERASE ETA"/>
    <property type="match status" value="1"/>
</dbReference>
<evidence type="ECO:0000256" key="6">
    <source>
        <dbReference type="ARBA" id="ARBA00022833"/>
    </source>
</evidence>
<evidence type="ECO:0000256" key="7">
    <source>
        <dbReference type="ARBA" id="ARBA00023204"/>
    </source>
</evidence>
<dbReference type="GO" id="GO:0005657">
    <property type="term" value="C:replication fork"/>
    <property type="evidence" value="ECO:0007669"/>
    <property type="project" value="UniProtKB-ARBA"/>
</dbReference>
<dbReference type="Pfam" id="PF11799">
    <property type="entry name" value="IMS_C"/>
    <property type="match status" value="1"/>
</dbReference>
<feature type="non-terminal residue" evidence="12">
    <location>
        <position position="563"/>
    </location>
</feature>
<organism evidence="12 13">
    <name type="scientific">[Candida] arabinofermentans NRRL YB-2248</name>
    <dbReference type="NCBI Taxonomy" id="983967"/>
    <lineage>
        <taxon>Eukaryota</taxon>
        <taxon>Fungi</taxon>
        <taxon>Dikarya</taxon>
        <taxon>Ascomycota</taxon>
        <taxon>Saccharomycotina</taxon>
        <taxon>Pichiomycetes</taxon>
        <taxon>Pichiales</taxon>
        <taxon>Pichiaceae</taxon>
        <taxon>Ogataea</taxon>
        <taxon>Ogataea/Candida clade</taxon>
    </lineage>
</organism>
<dbReference type="SUPFAM" id="SSF56672">
    <property type="entry name" value="DNA/RNA polymerases"/>
    <property type="match status" value="1"/>
</dbReference>